<keyword evidence="2" id="KW-0479">Metal-binding</keyword>
<dbReference type="GO" id="GO:0046872">
    <property type="term" value="F:metal ion binding"/>
    <property type="evidence" value="ECO:0007669"/>
    <property type="project" value="UniProtKB-KW"/>
</dbReference>
<evidence type="ECO:0000259" key="4">
    <source>
        <dbReference type="Pfam" id="PF02678"/>
    </source>
</evidence>
<proteinExistence type="inferred from homology"/>
<dbReference type="InterPro" id="IPR008778">
    <property type="entry name" value="Pirin_C_dom"/>
</dbReference>
<dbReference type="AlphaFoldDB" id="A0A5B8UE52"/>
<dbReference type="CDD" id="cd02909">
    <property type="entry name" value="cupin_pirin_N"/>
    <property type="match status" value="1"/>
</dbReference>
<keyword evidence="7" id="KW-1185">Reference proteome</keyword>
<feature type="binding site" evidence="2">
    <location>
        <position position="106"/>
    </location>
    <ligand>
        <name>Fe cation</name>
        <dbReference type="ChEBI" id="CHEBI:24875"/>
    </ligand>
</feature>
<name>A0A5B8UE52_9BACT</name>
<evidence type="ECO:0000313" key="6">
    <source>
        <dbReference type="EMBL" id="QEC54961.1"/>
    </source>
</evidence>
<sequence length="284" mass="31359">MKYRTVKKYTSLQHMNVGPFKIKQPLPNDELQQVSPFLLLHHGGPQTHAPGELKARLSPHPHRGFEPVTFLFSGKIHHKDSTGSEGFLQTGDVQWMTAGSGIIHSEGPSAAFAKEGGEMELVQLWVNLPREQKMVAPKYQDMKKENIPVVKEKGFQLSLVAGEYKGLKGPASTFTPILAMMLRFEDEGETDIQIPSSYNSLLYVLDGEIETGNVLFEKYNLGVFEKNGDGVLLKAKKGGKALLLAGEPINEPVASYGPFVMNYPGEIKQAIMDYELGKMGVLES</sequence>
<dbReference type="EMBL" id="CP042433">
    <property type="protein sequence ID" value="QEC54961.1"/>
    <property type="molecule type" value="Genomic_DNA"/>
</dbReference>
<reference evidence="6 7" key="1">
    <citation type="journal article" date="2015" name="Int. J. Syst. Evol. Microbiol.">
        <title>Flavisolibacter ginsenosidimutans sp. nov., with ginsenoside-converting activity isolated from soil used for cultivating ginseng.</title>
        <authorList>
            <person name="Zhao Y."/>
            <person name="Liu Q."/>
            <person name="Kang M.S."/>
            <person name="Jin F."/>
            <person name="Yu H."/>
            <person name="Im W.T."/>
        </authorList>
    </citation>
    <scope>NUCLEOTIDE SEQUENCE [LARGE SCALE GENOMIC DNA]</scope>
    <source>
        <strain evidence="6 7">Gsoil 636</strain>
    </source>
</reference>
<feature type="binding site" evidence="2">
    <location>
        <position position="62"/>
    </location>
    <ligand>
        <name>Fe cation</name>
        <dbReference type="ChEBI" id="CHEBI:24875"/>
    </ligand>
</feature>
<dbReference type="InterPro" id="IPR014710">
    <property type="entry name" value="RmlC-like_jellyroll"/>
</dbReference>
<dbReference type="Pfam" id="PF05726">
    <property type="entry name" value="Pirin_C"/>
    <property type="match status" value="1"/>
</dbReference>
<evidence type="ECO:0000313" key="7">
    <source>
        <dbReference type="Proteomes" id="UP000321204"/>
    </source>
</evidence>
<dbReference type="Pfam" id="PF02678">
    <property type="entry name" value="Pirin"/>
    <property type="match status" value="1"/>
</dbReference>
<accession>A0A5B8UE52</accession>
<dbReference type="RefSeq" id="WP_146782695.1">
    <property type="nucleotide sequence ID" value="NZ_BAABIO010000006.1"/>
</dbReference>
<comment type="similarity">
    <text evidence="1 3">Belongs to the pirin family.</text>
</comment>
<dbReference type="PIRSF" id="PIRSF006232">
    <property type="entry name" value="Pirin"/>
    <property type="match status" value="1"/>
</dbReference>
<gene>
    <name evidence="6" type="ORF">FSB75_03270</name>
</gene>
<feature type="binding site" evidence="2">
    <location>
        <position position="104"/>
    </location>
    <ligand>
        <name>Fe cation</name>
        <dbReference type="ChEBI" id="CHEBI:24875"/>
    </ligand>
</feature>
<dbReference type="Proteomes" id="UP000321204">
    <property type="component" value="Chromosome"/>
</dbReference>
<dbReference type="PANTHER" id="PTHR43594:SF1">
    <property type="entry name" value="QUERCETIN 2,3-DIOXYGENASE PA2418-RELATED"/>
    <property type="match status" value="1"/>
</dbReference>
<evidence type="ECO:0000259" key="5">
    <source>
        <dbReference type="Pfam" id="PF05726"/>
    </source>
</evidence>
<evidence type="ECO:0000256" key="3">
    <source>
        <dbReference type="RuleBase" id="RU003457"/>
    </source>
</evidence>
<keyword evidence="2" id="KW-0408">Iron</keyword>
<dbReference type="CDD" id="cd02247">
    <property type="entry name" value="cupin_pirin_C"/>
    <property type="match status" value="1"/>
</dbReference>
<feature type="domain" description="Pirin N-terminal" evidence="4">
    <location>
        <begin position="23"/>
        <end position="126"/>
    </location>
</feature>
<comment type="cofactor">
    <cofactor evidence="2">
        <name>Fe cation</name>
        <dbReference type="ChEBI" id="CHEBI:24875"/>
    </cofactor>
    <text evidence="2">Binds 1 Fe cation per subunit.</text>
</comment>
<evidence type="ECO:0000256" key="2">
    <source>
        <dbReference type="PIRSR" id="PIRSR006232-1"/>
    </source>
</evidence>
<dbReference type="InterPro" id="IPR012093">
    <property type="entry name" value="Pirin"/>
</dbReference>
<dbReference type="Gene3D" id="2.60.120.10">
    <property type="entry name" value="Jelly Rolls"/>
    <property type="match status" value="2"/>
</dbReference>
<dbReference type="InterPro" id="IPR003829">
    <property type="entry name" value="Pirin_N_dom"/>
</dbReference>
<organism evidence="6 7">
    <name type="scientific">Flavisolibacter ginsenosidimutans</name>
    <dbReference type="NCBI Taxonomy" id="661481"/>
    <lineage>
        <taxon>Bacteria</taxon>
        <taxon>Pseudomonadati</taxon>
        <taxon>Bacteroidota</taxon>
        <taxon>Chitinophagia</taxon>
        <taxon>Chitinophagales</taxon>
        <taxon>Chitinophagaceae</taxon>
        <taxon>Flavisolibacter</taxon>
    </lineage>
</organism>
<dbReference type="SUPFAM" id="SSF51182">
    <property type="entry name" value="RmlC-like cupins"/>
    <property type="match status" value="1"/>
</dbReference>
<dbReference type="InterPro" id="IPR053186">
    <property type="entry name" value="QDO-related"/>
</dbReference>
<evidence type="ECO:0000256" key="1">
    <source>
        <dbReference type="ARBA" id="ARBA00008416"/>
    </source>
</evidence>
<feature type="domain" description="Pirin C-terminal" evidence="5">
    <location>
        <begin position="182"/>
        <end position="280"/>
    </location>
</feature>
<dbReference type="PANTHER" id="PTHR43594">
    <property type="entry name" value="QUERCETIN 2,3-DIOXYGENASE"/>
    <property type="match status" value="1"/>
</dbReference>
<feature type="binding site" evidence="2">
    <location>
        <position position="60"/>
    </location>
    <ligand>
        <name>Fe cation</name>
        <dbReference type="ChEBI" id="CHEBI:24875"/>
    </ligand>
</feature>
<dbReference type="OrthoDB" id="321327at2"/>
<dbReference type="InterPro" id="IPR011051">
    <property type="entry name" value="RmlC_Cupin_sf"/>
</dbReference>
<protein>
    <submittedName>
        <fullName evidence="6">Pirin family protein</fullName>
    </submittedName>
</protein>
<dbReference type="KEGG" id="fgg:FSB75_03270"/>